<name>A0A1M7A8F6_PSETH</name>
<organism evidence="10 11">
    <name type="scientific">Pseudonocardia thermophila</name>
    <dbReference type="NCBI Taxonomy" id="1848"/>
    <lineage>
        <taxon>Bacteria</taxon>
        <taxon>Bacillati</taxon>
        <taxon>Actinomycetota</taxon>
        <taxon>Actinomycetes</taxon>
        <taxon>Pseudonocardiales</taxon>
        <taxon>Pseudonocardiaceae</taxon>
        <taxon>Pseudonocardia</taxon>
    </lineage>
</organism>
<comment type="function">
    <text evidence="8">Catalyzes the transfer of a phosphate group to glutamate to form L-glutamate 5-phosphate.</text>
</comment>
<dbReference type="OrthoDB" id="9804434at2"/>
<dbReference type="GO" id="GO:0005524">
    <property type="term" value="F:ATP binding"/>
    <property type="evidence" value="ECO:0007669"/>
    <property type="project" value="UniProtKB-KW"/>
</dbReference>
<gene>
    <name evidence="8" type="primary">proB</name>
    <name evidence="10" type="ORF">SAMN05443637_12672</name>
</gene>
<dbReference type="GO" id="GO:0005829">
    <property type="term" value="C:cytosol"/>
    <property type="evidence" value="ECO:0007669"/>
    <property type="project" value="TreeGrafter"/>
</dbReference>
<dbReference type="STRING" id="1848.SAMN05443637_12672"/>
<dbReference type="InterPro" id="IPR019797">
    <property type="entry name" value="Glutamate_5-kinase_CS"/>
</dbReference>
<keyword evidence="3 8" id="KW-0641">Proline biosynthesis</keyword>
<dbReference type="NCBIfam" id="TIGR01027">
    <property type="entry name" value="proB"/>
    <property type="match status" value="1"/>
</dbReference>
<keyword evidence="1 8" id="KW-0963">Cytoplasm</keyword>
<comment type="similarity">
    <text evidence="8">Belongs to the glutamate 5-kinase family.</text>
</comment>
<proteinExistence type="inferred from homology"/>
<dbReference type="PROSITE" id="PS00902">
    <property type="entry name" value="GLUTAMATE_5_KINASE"/>
    <property type="match status" value="1"/>
</dbReference>
<keyword evidence="6 8" id="KW-0418">Kinase</keyword>
<dbReference type="InterPro" id="IPR005715">
    <property type="entry name" value="Glu_5kinase/COase_Synthase"/>
</dbReference>
<feature type="binding site" evidence="8">
    <location>
        <position position="17"/>
    </location>
    <ligand>
        <name>ATP</name>
        <dbReference type="ChEBI" id="CHEBI:30616"/>
    </ligand>
</feature>
<evidence type="ECO:0000259" key="9">
    <source>
        <dbReference type="SMART" id="SM00359"/>
    </source>
</evidence>
<dbReference type="GO" id="GO:0055129">
    <property type="term" value="P:L-proline biosynthetic process"/>
    <property type="evidence" value="ECO:0007669"/>
    <property type="project" value="UniProtKB-UniRule"/>
</dbReference>
<dbReference type="RefSeq" id="WP_143172380.1">
    <property type="nucleotide sequence ID" value="NZ_FRAP01000026.1"/>
</dbReference>
<evidence type="ECO:0000256" key="6">
    <source>
        <dbReference type="ARBA" id="ARBA00022777"/>
    </source>
</evidence>
<evidence type="ECO:0000256" key="3">
    <source>
        <dbReference type="ARBA" id="ARBA00022650"/>
    </source>
</evidence>
<protein>
    <recommendedName>
        <fullName evidence="8">Glutamate 5-kinase</fullName>
        <ecNumber evidence="8">2.7.2.11</ecNumber>
    </recommendedName>
    <alternativeName>
        <fullName evidence="8">Gamma-glutamyl kinase</fullName>
        <shortName evidence="8">GK</shortName>
    </alternativeName>
</protein>
<feature type="binding site" evidence="8">
    <location>
        <begin position="176"/>
        <end position="177"/>
    </location>
    <ligand>
        <name>ATP</name>
        <dbReference type="ChEBI" id="CHEBI:30616"/>
    </ligand>
</feature>
<evidence type="ECO:0000256" key="2">
    <source>
        <dbReference type="ARBA" id="ARBA00022605"/>
    </source>
</evidence>
<dbReference type="GO" id="GO:0003723">
    <property type="term" value="F:RNA binding"/>
    <property type="evidence" value="ECO:0007669"/>
    <property type="project" value="InterPro"/>
</dbReference>
<dbReference type="Proteomes" id="UP000184363">
    <property type="component" value="Unassembled WGS sequence"/>
</dbReference>
<evidence type="ECO:0000256" key="5">
    <source>
        <dbReference type="ARBA" id="ARBA00022741"/>
    </source>
</evidence>
<keyword evidence="11" id="KW-1185">Reference proteome</keyword>
<dbReference type="EC" id="2.7.2.11" evidence="8"/>
<dbReference type="SUPFAM" id="SSF88697">
    <property type="entry name" value="PUA domain-like"/>
    <property type="match status" value="1"/>
</dbReference>
<evidence type="ECO:0000256" key="4">
    <source>
        <dbReference type="ARBA" id="ARBA00022679"/>
    </source>
</evidence>
<dbReference type="GO" id="GO:0004349">
    <property type="term" value="F:glutamate 5-kinase activity"/>
    <property type="evidence" value="ECO:0007669"/>
    <property type="project" value="UniProtKB-UniRule"/>
</dbReference>
<comment type="catalytic activity">
    <reaction evidence="8">
        <text>L-glutamate + ATP = L-glutamyl 5-phosphate + ADP</text>
        <dbReference type="Rhea" id="RHEA:14877"/>
        <dbReference type="ChEBI" id="CHEBI:29985"/>
        <dbReference type="ChEBI" id="CHEBI:30616"/>
        <dbReference type="ChEBI" id="CHEBI:58274"/>
        <dbReference type="ChEBI" id="CHEBI:456216"/>
        <dbReference type="EC" id="2.7.2.11"/>
    </reaction>
</comment>
<dbReference type="Gene3D" id="3.40.1160.10">
    <property type="entry name" value="Acetylglutamate kinase-like"/>
    <property type="match status" value="1"/>
</dbReference>
<dbReference type="UniPathway" id="UPA00098">
    <property type="reaction ID" value="UER00359"/>
</dbReference>
<feature type="binding site" evidence="8">
    <location>
        <position position="57"/>
    </location>
    <ligand>
        <name>substrate</name>
    </ligand>
</feature>
<reference evidence="10 11" key="1">
    <citation type="submission" date="2016-11" db="EMBL/GenBank/DDBJ databases">
        <authorList>
            <person name="Jaros S."/>
            <person name="Januszkiewicz K."/>
            <person name="Wedrychowicz H."/>
        </authorList>
    </citation>
    <scope>NUCLEOTIDE SEQUENCE [LARGE SCALE GENOMIC DNA]</scope>
    <source>
        <strain evidence="10 11">DSM 43832</strain>
    </source>
</reference>
<dbReference type="SMART" id="SM00359">
    <property type="entry name" value="PUA"/>
    <property type="match status" value="1"/>
</dbReference>
<keyword evidence="5 8" id="KW-0547">Nucleotide-binding</keyword>
<dbReference type="FunFam" id="3.40.1160.10:FF:000018">
    <property type="entry name" value="Glutamate 5-kinase"/>
    <property type="match status" value="1"/>
</dbReference>
<dbReference type="InterPro" id="IPR001048">
    <property type="entry name" value="Asp/Glu/Uridylate_kinase"/>
</dbReference>
<feature type="domain" description="PUA" evidence="9">
    <location>
        <begin position="285"/>
        <end position="364"/>
    </location>
</feature>
<dbReference type="InterPro" id="IPR001057">
    <property type="entry name" value="Glu/AcGlu_kinase"/>
</dbReference>
<dbReference type="InterPro" id="IPR036974">
    <property type="entry name" value="PUA_sf"/>
</dbReference>
<dbReference type="InterPro" id="IPR002478">
    <property type="entry name" value="PUA"/>
</dbReference>
<dbReference type="InterPro" id="IPR011529">
    <property type="entry name" value="Glu_5kinase"/>
</dbReference>
<evidence type="ECO:0000256" key="8">
    <source>
        <dbReference type="HAMAP-Rule" id="MF_00456"/>
    </source>
</evidence>
<feature type="binding site" evidence="8">
    <location>
        <begin position="218"/>
        <end position="224"/>
    </location>
    <ligand>
        <name>ATP</name>
        <dbReference type="ChEBI" id="CHEBI:30616"/>
    </ligand>
</feature>
<dbReference type="PRINTS" id="PR00474">
    <property type="entry name" value="GLU5KINASE"/>
</dbReference>
<dbReference type="HAMAP" id="MF_00456">
    <property type="entry name" value="ProB"/>
    <property type="match status" value="1"/>
</dbReference>
<dbReference type="AlphaFoldDB" id="A0A1M7A8F6"/>
<dbReference type="InterPro" id="IPR041739">
    <property type="entry name" value="G5K_ProB"/>
</dbReference>
<dbReference type="CDD" id="cd21157">
    <property type="entry name" value="PUA_G5K"/>
    <property type="match status" value="1"/>
</dbReference>
<keyword evidence="7 8" id="KW-0067">ATP-binding</keyword>
<keyword evidence="4 8" id="KW-0808">Transferase</keyword>
<dbReference type="PANTHER" id="PTHR43654:SF1">
    <property type="entry name" value="ISOPENTENYL PHOSPHATE KINASE"/>
    <property type="match status" value="1"/>
</dbReference>
<dbReference type="Pfam" id="PF01472">
    <property type="entry name" value="PUA"/>
    <property type="match status" value="1"/>
</dbReference>
<dbReference type="PIRSF" id="PIRSF000729">
    <property type="entry name" value="GK"/>
    <property type="match status" value="1"/>
</dbReference>
<evidence type="ECO:0000256" key="1">
    <source>
        <dbReference type="ARBA" id="ARBA00022490"/>
    </source>
</evidence>
<evidence type="ECO:0000256" key="7">
    <source>
        <dbReference type="ARBA" id="ARBA00022840"/>
    </source>
</evidence>
<sequence>MRSTREALAAARRVVVKVGSSSLTSLDGGLDPARLDGLVDALARRRAHGSQVVLVSSGAIAAGLAPLGLAKRPRDLATQQAAAAVGQLLLAHAYEVSFSRYGQTVGQVLLTADDMIRRSHYRNAQRTLERLLGLDVLPVVNENDTVATEEIRVGDNDRLAALVAHLVGADALVLLSDVAGLYDGDPRKPGSKLLTDVDAPSDLDGVEIAKPGQSSLGTGGMATKITAAGMAAAAGIPVLLAAAADVHDALDTKPEGPKVGTAFRPSGRRMGARRFWLRNAADPAGRLEIDAGAVTAVIHRRRSLLAAGIRGFDGDFVAGDVVDLVGPDGDVVARGVVSFDAEELPAIIGRRSRDLPPELRREVVHADDLVSLS</sequence>
<dbReference type="Gene3D" id="2.30.130.10">
    <property type="entry name" value="PUA domain"/>
    <property type="match status" value="1"/>
</dbReference>
<dbReference type="Pfam" id="PF00696">
    <property type="entry name" value="AA_kinase"/>
    <property type="match status" value="1"/>
</dbReference>
<feature type="binding site" evidence="8">
    <location>
        <position position="144"/>
    </location>
    <ligand>
        <name>substrate</name>
    </ligand>
</feature>
<dbReference type="InterPro" id="IPR036393">
    <property type="entry name" value="AceGlu_kinase-like_sf"/>
</dbReference>
<evidence type="ECO:0000313" key="11">
    <source>
        <dbReference type="Proteomes" id="UP000184363"/>
    </source>
</evidence>
<dbReference type="InterPro" id="IPR015947">
    <property type="entry name" value="PUA-like_sf"/>
</dbReference>
<feature type="binding site" evidence="8">
    <location>
        <position position="156"/>
    </location>
    <ligand>
        <name>substrate</name>
    </ligand>
</feature>
<dbReference type="CDD" id="cd04242">
    <property type="entry name" value="AAK_G5K_ProB"/>
    <property type="match status" value="1"/>
</dbReference>
<dbReference type="SUPFAM" id="SSF53633">
    <property type="entry name" value="Carbamate kinase-like"/>
    <property type="match status" value="1"/>
</dbReference>
<accession>A0A1M7A8F6</accession>
<dbReference type="PANTHER" id="PTHR43654">
    <property type="entry name" value="GLUTAMATE 5-KINASE"/>
    <property type="match status" value="1"/>
</dbReference>
<dbReference type="PROSITE" id="PS50890">
    <property type="entry name" value="PUA"/>
    <property type="match status" value="1"/>
</dbReference>
<keyword evidence="2 8" id="KW-0028">Amino-acid biosynthesis</keyword>
<comment type="pathway">
    <text evidence="8">Amino-acid biosynthesis; L-proline biosynthesis; L-glutamate 5-semialdehyde from L-glutamate: step 1/2.</text>
</comment>
<evidence type="ECO:0000313" key="10">
    <source>
        <dbReference type="EMBL" id="SHL38925.1"/>
    </source>
</evidence>
<dbReference type="EMBL" id="FRAP01000026">
    <property type="protein sequence ID" value="SHL38925.1"/>
    <property type="molecule type" value="Genomic_DNA"/>
</dbReference>
<comment type="subcellular location">
    <subcellularLocation>
        <location evidence="8">Cytoplasm</location>
    </subcellularLocation>
</comment>